<dbReference type="InterPro" id="IPR012495">
    <property type="entry name" value="TadE-like_dom"/>
</dbReference>
<sequence>MSLPARFSLKLLHRFRRNRRGSAAVEFALIAPLFFGLLFAIIETAMIFFAGQVLETVAQDSARVIMTGQAQNGQVTGCSAPCTQAQFKSYVCSQINALFDCVNGIYVDVRSYPANQFGSVNITPPIDSSGNFLPTMQYNIGASGSIVVVRLFYQWPLFVTALGFNSANLNNNKRLLTATAAFKNEPF</sequence>
<accession>A0A109J9E4</accession>
<evidence type="ECO:0000256" key="1">
    <source>
        <dbReference type="SAM" id="Phobius"/>
    </source>
</evidence>
<evidence type="ECO:0000313" key="4">
    <source>
        <dbReference type="Proteomes" id="UP000057737"/>
    </source>
</evidence>
<comment type="caution">
    <text evidence="3">The sequence shown here is derived from an EMBL/GenBank/DDBJ whole genome shotgun (WGS) entry which is preliminary data.</text>
</comment>
<keyword evidence="4" id="KW-1185">Reference proteome</keyword>
<dbReference type="Pfam" id="PF07811">
    <property type="entry name" value="TadE"/>
    <property type="match status" value="1"/>
</dbReference>
<dbReference type="EMBL" id="LNCU01000127">
    <property type="protein sequence ID" value="KWV44759.1"/>
    <property type="molecule type" value="Genomic_DNA"/>
</dbReference>
<name>A0A109J9E4_9BRAD</name>
<dbReference type="Proteomes" id="UP000057737">
    <property type="component" value="Unassembled WGS sequence"/>
</dbReference>
<feature type="domain" description="TadE-like" evidence="2">
    <location>
        <begin position="21"/>
        <end position="63"/>
    </location>
</feature>
<proteinExistence type="predicted"/>
<dbReference type="AlphaFoldDB" id="A0A109J9E4"/>
<evidence type="ECO:0000313" key="3">
    <source>
        <dbReference type="EMBL" id="KWV44759.1"/>
    </source>
</evidence>
<keyword evidence="1" id="KW-1133">Transmembrane helix</keyword>
<gene>
    <name evidence="3" type="ORF">AS156_01900</name>
</gene>
<feature type="transmembrane region" description="Helical" evidence="1">
    <location>
        <begin position="21"/>
        <end position="42"/>
    </location>
</feature>
<organism evidence="3 4">
    <name type="scientific">Bradyrhizobium macuxiense</name>
    <dbReference type="NCBI Taxonomy" id="1755647"/>
    <lineage>
        <taxon>Bacteria</taxon>
        <taxon>Pseudomonadati</taxon>
        <taxon>Pseudomonadota</taxon>
        <taxon>Alphaproteobacteria</taxon>
        <taxon>Hyphomicrobiales</taxon>
        <taxon>Nitrobacteraceae</taxon>
        <taxon>Bradyrhizobium</taxon>
    </lineage>
</organism>
<keyword evidence="1" id="KW-0472">Membrane</keyword>
<reference evidence="3 4" key="1">
    <citation type="submission" date="2015-11" db="EMBL/GenBank/DDBJ databases">
        <title>Draft Genome Sequence of the Strain BR 10303 (Bradyrhizobium sp.) isolated from nodules of Centrolobium paraense.</title>
        <authorList>
            <person name="Zelli J.E."/>
            <person name="Simoes-Araujo J.L."/>
            <person name="Barauna A.C."/>
            <person name="Silva K."/>
        </authorList>
    </citation>
    <scope>NUCLEOTIDE SEQUENCE [LARGE SCALE GENOMIC DNA]</scope>
    <source>
        <strain evidence="3 4">BR 10303</strain>
    </source>
</reference>
<protein>
    <submittedName>
        <fullName evidence="3">Pilus assembly protein TadG</fullName>
    </submittedName>
</protein>
<dbReference type="OrthoDB" id="7349713at2"/>
<keyword evidence="1" id="KW-0812">Transmembrane</keyword>
<evidence type="ECO:0000259" key="2">
    <source>
        <dbReference type="Pfam" id="PF07811"/>
    </source>
</evidence>
<dbReference type="RefSeq" id="WP_066515682.1">
    <property type="nucleotide sequence ID" value="NZ_LNCU01000127.1"/>
</dbReference>